<organism evidence="19 20">
    <name type="scientific">Candidatus Avoscillospira avistercoris</name>
    <dbReference type="NCBI Taxonomy" id="2840707"/>
    <lineage>
        <taxon>Bacteria</taxon>
        <taxon>Bacillati</taxon>
        <taxon>Bacillota</taxon>
        <taxon>Clostridia</taxon>
        <taxon>Eubacteriales</taxon>
        <taxon>Oscillospiraceae</taxon>
        <taxon>Oscillospiraceae incertae sedis</taxon>
        <taxon>Candidatus Avoscillospira</taxon>
    </lineage>
</organism>
<keyword evidence="12 16" id="KW-0066">ATP synthesis</keyword>
<evidence type="ECO:0000256" key="6">
    <source>
        <dbReference type="ARBA" id="ARBA00022692"/>
    </source>
</evidence>
<comment type="function">
    <text evidence="13">This fusion protein includes a component of the F(0) channel (subunit b) and of the F(1) subunit (subunit delta). Two copies of subunit b and one of delta together form the peripheral 'stator' stalk which links F(1) to F(0).</text>
</comment>
<keyword evidence="4 16" id="KW-0813">Transport</keyword>
<keyword evidence="11" id="KW-0511">Multifunctional enzyme</keyword>
<dbReference type="EMBL" id="DVJJ01000118">
    <property type="protein sequence ID" value="HIS65292.1"/>
    <property type="molecule type" value="Genomic_DNA"/>
</dbReference>
<comment type="subunit">
    <text evidence="16">F-type ATPases have 2 components, F(1) - the catalytic core - and F(0) - the membrane proton channel. F(1) has five subunits: alpha(3), beta(3), gamma(1), delta(1), epsilon(1). F(0) has three main subunits: a(1), b(2) and c(10-14). The alpha and beta chains form an alternating ring which encloses part of the gamma chain. F(1) is attached to F(0) by a central stalk formed by the gamma and epsilon chains, while a peripheral stalk is formed by the delta and b chains.</text>
</comment>
<feature type="transmembrane region" description="Helical" evidence="16">
    <location>
        <begin position="6"/>
        <end position="27"/>
    </location>
</feature>
<evidence type="ECO:0000313" key="20">
    <source>
        <dbReference type="Proteomes" id="UP000886741"/>
    </source>
</evidence>
<dbReference type="GO" id="GO:0046961">
    <property type="term" value="F:proton-transporting ATPase activity, rotational mechanism"/>
    <property type="evidence" value="ECO:0007669"/>
    <property type="project" value="TreeGrafter"/>
</dbReference>
<dbReference type="InterPro" id="IPR000711">
    <property type="entry name" value="ATPase_OSCP/dsu"/>
</dbReference>
<evidence type="ECO:0000256" key="15">
    <source>
        <dbReference type="ARBA" id="ARBA00037847"/>
    </source>
</evidence>
<dbReference type="InterPro" id="IPR050059">
    <property type="entry name" value="ATP_synthase_B_chain"/>
</dbReference>
<evidence type="ECO:0000256" key="12">
    <source>
        <dbReference type="ARBA" id="ARBA00023310"/>
    </source>
</evidence>
<evidence type="ECO:0000256" key="14">
    <source>
        <dbReference type="ARBA" id="ARBA00025198"/>
    </source>
</evidence>
<comment type="similarity">
    <text evidence="2">In the C-terminal section; belongs to the ATPase delta chain family.</text>
</comment>
<evidence type="ECO:0000256" key="11">
    <source>
        <dbReference type="ARBA" id="ARBA00023268"/>
    </source>
</evidence>
<keyword evidence="10 16" id="KW-0472">Membrane</keyword>
<comment type="similarity">
    <text evidence="3">In the N-terminal section; belongs to the ATPase B chain family.</text>
</comment>
<dbReference type="HAMAP" id="MF_01398">
    <property type="entry name" value="ATP_synth_b_bprime"/>
    <property type="match status" value="1"/>
</dbReference>
<protein>
    <recommendedName>
        <fullName evidence="16">ATP synthase subunit b</fullName>
    </recommendedName>
    <alternativeName>
        <fullName evidence="16">ATP synthase F(0) sector subunit b</fullName>
    </alternativeName>
    <alternativeName>
        <fullName evidence="16">ATPase subunit I</fullName>
    </alternativeName>
    <alternativeName>
        <fullName evidence="16">F-type ATPase subunit b</fullName>
        <shortName evidence="16">F-ATPase subunit b</shortName>
    </alternativeName>
</protein>
<comment type="similarity">
    <text evidence="1 16 17">Belongs to the ATPase B chain family.</text>
</comment>
<keyword evidence="9 16" id="KW-0406">Ion transport</keyword>
<comment type="function">
    <text evidence="14 16">F(1)F(0) ATP synthase produces ATP from ADP in the presence of a proton or sodium gradient. F-type ATPases consist of two structural domains, F(1) containing the extramembraneous catalytic core and F(0) containing the membrane proton channel, linked together by a central stalk and a peripheral stalk. During catalysis, ATP synthesis in the catalytic domain of F(1) is coupled via a rotary mechanism of the central stalk subunits to proton translocation.</text>
</comment>
<dbReference type="NCBIfam" id="TIGR01144">
    <property type="entry name" value="ATP_synt_b"/>
    <property type="match status" value="1"/>
</dbReference>
<dbReference type="Pfam" id="PF00213">
    <property type="entry name" value="OSCP"/>
    <property type="match status" value="1"/>
</dbReference>
<evidence type="ECO:0000256" key="5">
    <source>
        <dbReference type="ARBA" id="ARBA00022547"/>
    </source>
</evidence>
<evidence type="ECO:0000256" key="1">
    <source>
        <dbReference type="ARBA" id="ARBA00005513"/>
    </source>
</evidence>
<evidence type="ECO:0000256" key="8">
    <source>
        <dbReference type="ARBA" id="ARBA00022989"/>
    </source>
</evidence>
<evidence type="ECO:0000256" key="10">
    <source>
        <dbReference type="ARBA" id="ARBA00023136"/>
    </source>
</evidence>
<dbReference type="InterPro" id="IPR002146">
    <property type="entry name" value="ATP_synth_b/b'su_bac/chlpt"/>
</dbReference>
<accession>A0A9D1FA61</accession>
<feature type="coiled-coil region" evidence="18">
    <location>
        <begin position="34"/>
        <end position="65"/>
    </location>
</feature>
<dbReference type="GO" id="GO:0046933">
    <property type="term" value="F:proton-transporting ATP synthase activity, rotational mechanism"/>
    <property type="evidence" value="ECO:0007669"/>
    <property type="project" value="UniProtKB-UniRule"/>
</dbReference>
<reference evidence="19" key="1">
    <citation type="submission" date="2020-10" db="EMBL/GenBank/DDBJ databases">
        <authorList>
            <person name="Gilroy R."/>
        </authorList>
    </citation>
    <scope>NUCLEOTIDE SEQUENCE</scope>
    <source>
        <strain evidence="19">ChiBcec16-1751</strain>
    </source>
</reference>
<evidence type="ECO:0000256" key="17">
    <source>
        <dbReference type="RuleBase" id="RU003848"/>
    </source>
</evidence>
<evidence type="ECO:0000256" key="2">
    <source>
        <dbReference type="ARBA" id="ARBA00010377"/>
    </source>
</evidence>
<gene>
    <name evidence="16 19" type="primary">atpF</name>
    <name evidence="19" type="ORF">IAA83_07985</name>
</gene>
<comment type="function">
    <text evidence="16">Component of the F(0) channel, it forms part of the peripheral stalk, linking F(1) to F(0).</text>
</comment>
<dbReference type="PANTHER" id="PTHR33445:SF2">
    <property type="entry name" value="ATP SYNTHASE SUBUNIT B', CHLOROPLASTIC"/>
    <property type="match status" value="1"/>
</dbReference>
<dbReference type="Proteomes" id="UP000886741">
    <property type="component" value="Unassembled WGS sequence"/>
</dbReference>
<evidence type="ECO:0000256" key="7">
    <source>
        <dbReference type="ARBA" id="ARBA00022781"/>
    </source>
</evidence>
<dbReference type="PANTHER" id="PTHR33445">
    <property type="entry name" value="ATP SYNTHASE SUBUNIT B', CHLOROPLASTIC"/>
    <property type="match status" value="1"/>
</dbReference>
<dbReference type="SUPFAM" id="SSF81573">
    <property type="entry name" value="F1F0 ATP synthase subunit B, membrane domain"/>
    <property type="match status" value="1"/>
</dbReference>
<keyword evidence="16" id="KW-1003">Cell membrane</keyword>
<keyword evidence="5 16" id="KW-0138">CF(0)</keyword>
<keyword evidence="7 16" id="KW-0375">Hydrogen ion transport</keyword>
<evidence type="ECO:0000313" key="19">
    <source>
        <dbReference type="EMBL" id="HIS65292.1"/>
    </source>
</evidence>
<evidence type="ECO:0000256" key="4">
    <source>
        <dbReference type="ARBA" id="ARBA00022448"/>
    </source>
</evidence>
<dbReference type="GO" id="GO:0045259">
    <property type="term" value="C:proton-transporting ATP synthase complex"/>
    <property type="evidence" value="ECO:0007669"/>
    <property type="project" value="UniProtKB-KW"/>
</dbReference>
<evidence type="ECO:0000256" key="3">
    <source>
        <dbReference type="ARBA" id="ARBA00010811"/>
    </source>
</evidence>
<evidence type="ECO:0000256" key="9">
    <source>
        <dbReference type="ARBA" id="ARBA00023065"/>
    </source>
</evidence>
<sequence>MDIHPIDIAIHLVNILIIYGLLRVLIWKPVTAFMAARAERVQKEMAEAQRLQAEAEKVKADYDARLVDVQATCEQMIADGRKKAQAVGQQVIDEAKTEADQILAKARSEAALEKQRAMDEVKGELADLAVDMAGRVLRFDEQARRNILVSAPKEGSRKGILKLAAPCDAEQLSAIIDRLERLLGCHLELTTEIDSSLIGGFAALVDGKVYDFSYVTQLSAMQQKLA</sequence>
<evidence type="ECO:0000256" key="16">
    <source>
        <dbReference type="HAMAP-Rule" id="MF_01398"/>
    </source>
</evidence>
<reference evidence="19" key="2">
    <citation type="journal article" date="2021" name="PeerJ">
        <title>Extensive microbial diversity within the chicken gut microbiome revealed by metagenomics and culture.</title>
        <authorList>
            <person name="Gilroy R."/>
            <person name="Ravi A."/>
            <person name="Getino M."/>
            <person name="Pursley I."/>
            <person name="Horton D.L."/>
            <person name="Alikhan N.F."/>
            <person name="Baker D."/>
            <person name="Gharbi K."/>
            <person name="Hall N."/>
            <person name="Watson M."/>
            <person name="Adriaenssens E.M."/>
            <person name="Foster-Nyarko E."/>
            <person name="Jarju S."/>
            <person name="Secka A."/>
            <person name="Antonio M."/>
            <person name="Oren A."/>
            <person name="Chaudhuri R.R."/>
            <person name="La Ragione R."/>
            <person name="Hildebrand F."/>
            <person name="Pallen M.J."/>
        </authorList>
    </citation>
    <scope>NUCLEOTIDE SEQUENCE</scope>
    <source>
        <strain evidence="19">ChiBcec16-1751</strain>
    </source>
</reference>
<dbReference type="InterPro" id="IPR028987">
    <property type="entry name" value="ATP_synth_B-like_membr_sf"/>
</dbReference>
<dbReference type="GO" id="GO:0005886">
    <property type="term" value="C:plasma membrane"/>
    <property type="evidence" value="ECO:0007669"/>
    <property type="project" value="UniProtKB-SubCell"/>
</dbReference>
<evidence type="ECO:0000256" key="18">
    <source>
        <dbReference type="SAM" id="Coils"/>
    </source>
</evidence>
<keyword evidence="8 16" id="KW-1133">Transmembrane helix</keyword>
<keyword evidence="18" id="KW-0175">Coiled coil</keyword>
<dbReference type="GO" id="GO:0012505">
    <property type="term" value="C:endomembrane system"/>
    <property type="evidence" value="ECO:0007669"/>
    <property type="project" value="UniProtKB-SubCell"/>
</dbReference>
<comment type="caution">
    <text evidence="19">The sequence shown here is derived from an EMBL/GenBank/DDBJ whole genome shotgun (WGS) entry which is preliminary data.</text>
</comment>
<dbReference type="Pfam" id="PF00430">
    <property type="entry name" value="ATP-synt_B"/>
    <property type="match status" value="1"/>
</dbReference>
<proteinExistence type="inferred from homology"/>
<keyword evidence="6 16" id="KW-0812">Transmembrane</keyword>
<name>A0A9D1FA61_9FIRM</name>
<dbReference type="AlphaFoldDB" id="A0A9D1FA61"/>
<dbReference type="InterPro" id="IPR005864">
    <property type="entry name" value="ATP_synth_F0_bsu_bac"/>
</dbReference>
<dbReference type="CDD" id="cd06503">
    <property type="entry name" value="ATP-synt_Fo_b"/>
    <property type="match status" value="1"/>
</dbReference>
<evidence type="ECO:0000256" key="13">
    <source>
        <dbReference type="ARBA" id="ARBA00024925"/>
    </source>
</evidence>
<comment type="subcellular location">
    <subcellularLocation>
        <location evidence="16">Cell membrane</location>
        <topology evidence="16">Single-pass membrane protein</topology>
    </subcellularLocation>
    <subcellularLocation>
        <location evidence="15">Endomembrane system</location>
        <topology evidence="15">Single-pass membrane protein</topology>
    </subcellularLocation>
</comment>